<evidence type="ECO:0000256" key="7">
    <source>
        <dbReference type="ARBA" id="ARBA00022725"/>
    </source>
</evidence>
<organism evidence="15 16">
    <name type="scientific">Neovison vison</name>
    <name type="common">American mink</name>
    <name type="synonym">Mustela vison</name>
    <dbReference type="NCBI Taxonomy" id="452646"/>
    <lineage>
        <taxon>Eukaryota</taxon>
        <taxon>Metazoa</taxon>
        <taxon>Chordata</taxon>
        <taxon>Craniata</taxon>
        <taxon>Vertebrata</taxon>
        <taxon>Euteleostomi</taxon>
        <taxon>Mammalia</taxon>
        <taxon>Eutheria</taxon>
        <taxon>Laurasiatheria</taxon>
        <taxon>Carnivora</taxon>
        <taxon>Caniformia</taxon>
        <taxon>Musteloidea</taxon>
        <taxon>Mustelidae</taxon>
        <taxon>Mustelinae</taxon>
        <taxon>Neogale</taxon>
    </lineage>
</organism>
<comment type="subcellular location">
    <subcellularLocation>
        <location evidence="3">Cell membrane</location>
        <topology evidence="3">Multi-pass membrane protein</topology>
    </subcellularLocation>
</comment>
<dbReference type="GeneTree" id="ENSGT01050000244828"/>
<keyword evidence="8 13" id="KW-1133">Transmembrane helix</keyword>
<evidence type="ECO:0000313" key="15">
    <source>
        <dbReference type="Ensembl" id="ENSNVIP00000019812.1"/>
    </source>
</evidence>
<keyword evidence="4" id="KW-1003">Cell membrane</keyword>
<dbReference type="PANTHER" id="PTHR26452">
    <property type="entry name" value="OLFACTORY RECEPTOR"/>
    <property type="match status" value="1"/>
</dbReference>
<reference evidence="15" key="1">
    <citation type="submission" date="2025-08" db="UniProtKB">
        <authorList>
            <consortium name="Ensembl"/>
        </authorList>
    </citation>
    <scope>IDENTIFICATION</scope>
</reference>
<dbReference type="InterPro" id="IPR000725">
    <property type="entry name" value="Olfact_rcpt"/>
</dbReference>
<evidence type="ECO:0000313" key="16">
    <source>
        <dbReference type="Proteomes" id="UP000694425"/>
    </source>
</evidence>
<dbReference type="PROSITE" id="PS50262">
    <property type="entry name" value="G_PROTEIN_RECEP_F1_2"/>
    <property type="match status" value="1"/>
</dbReference>
<name>A0A8C7B7F2_NEOVI</name>
<feature type="domain" description="G-protein coupled receptors family 1 profile" evidence="14">
    <location>
        <begin position="39"/>
        <end position="287"/>
    </location>
</feature>
<dbReference type="GO" id="GO:0004930">
    <property type="term" value="F:G protein-coupled receptor activity"/>
    <property type="evidence" value="ECO:0007669"/>
    <property type="project" value="UniProtKB-KW"/>
</dbReference>
<evidence type="ECO:0000256" key="6">
    <source>
        <dbReference type="ARBA" id="ARBA00022692"/>
    </source>
</evidence>
<evidence type="ECO:0000256" key="13">
    <source>
        <dbReference type="SAM" id="Phobius"/>
    </source>
</evidence>
<feature type="transmembrane region" description="Helical" evidence="13">
    <location>
        <begin position="198"/>
        <end position="223"/>
    </location>
</feature>
<keyword evidence="6 13" id="KW-0812">Transmembrane</keyword>
<dbReference type="Proteomes" id="UP000694425">
    <property type="component" value="Unplaced"/>
</dbReference>
<feature type="transmembrane region" description="Helical" evidence="13">
    <location>
        <begin position="269"/>
        <end position="289"/>
    </location>
</feature>
<dbReference type="InterPro" id="IPR050516">
    <property type="entry name" value="Olfactory_GPCR"/>
</dbReference>
<dbReference type="Pfam" id="PF13853">
    <property type="entry name" value="7tm_4"/>
    <property type="match status" value="1"/>
</dbReference>
<dbReference type="RefSeq" id="XP_044116198.1">
    <property type="nucleotide sequence ID" value="XM_044260263.1"/>
</dbReference>
<reference evidence="15" key="2">
    <citation type="submission" date="2025-09" db="UniProtKB">
        <authorList>
            <consortium name="Ensembl"/>
        </authorList>
    </citation>
    <scope>IDENTIFICATION</scope>
</reference>
<keyword evidence="9" id="KW-0297">G-protein coupled receptor</keyword>
<proteinExistence type="predicted"/>
<evidence type="ECO:0000256" key="8">
    <source>
        <dbReference type="ARBA" id="ARBA00022989"/>
    </source>
</evidence>
<keyword evidence="16" id="KW-1185">Reference proteome</keyword>
<feature type="transmembrane region" description="Helical" evidence="13">
    <location>
        <begin position="235"/>
        <end position="257"/>
    </location>
</feature>
<evidence type="ECO:0000259" key="14">
    <source>
        <dbReference type="PROSITE" id="PS50262"/>
    </source>
</evidence>
<dbReference type="GO" id="GO:0005886">
    <property type="term" value="C:plasma membrane"/>
    <property type="evidence" value="ECO:0007669"/>
    <property type="project" value="UniProtKB-SubCell"/>
</dbReference>
<keyword evidence="5" id="KW-0716">Sensory transduction</keyword>
<comment type="function">
    <text evidence="1">Odorant receptor.</text>
</comment>
<feature type="transmembrane region" description="Helical" evidence="13">
    <location>
        <begin position="12"/>
        <end position="38"/>
    </location>
</feature>
<evidence type="ECO:0000256" key="3">
    <source>
        <dbReference type="ARBA" id="ARBA00004651"/>
    </source>
</evidence>
<evidence type="ECO:0000256" key="11">
    <source>
        <dbReference type="ARBA" id="ARBA00023170"/>
    </source>
</evidence>
<keyword evidence="12" id="KW-0807">Transducer</keyword>
<evidence type="ECO:0000256" key="4">
    <source>
        <dbReference type="ARBA" id="ARBA00022475"/>
    </source>
</evidence>
<dbReference type="InterPro" id="IPR000276">
    <property type="entry name" value="GPCR_Rhodpsn"/>
</dbReference>
<evidence type="ECO:0000256" key="5">
    <source>
        <dbReference type="ARBA" id="ARBA00022606"/>
    </source>
</evidence>
<comment type="function">
    <text evidence="2">Putative odorant or sperm cell receptor.</text>
</comment>
<evidence type="ECO:0000256" key="12">
    <source>
        <dbReference type="ARBA" id="ARBA00023224"/>
    </source>
</evidence>
<keyword evidence="11" id="KW-0675">Receptor</keyword>
<dbReference type="PRINTS" id="PR00237">
    <property type="entry name" value="GPCRRHODOPSN"/>
</dbReference>
<keyword evidence="10 13" id="KW-0472">Membrane</keyword>
<evidence type="ECO:0000256" key="2">
    <source>
        <dbReference type="ARBA" id="ARBA00003929"/>
    </source>
</evidence>
<feature type="transmembrane region" description="Helical" evidence="13">
    <location>
        <begin position="100"/>
        <end position="118"/>
    </location>
</feature>
<dbReference type="Ensembl" id="ENSNVIT00000023102.1">
    <property type="protein sequence ID" value="ENSNVIP00000019812.1"/>
    <property type="gene ID" value="ENSNVIG00000015546.1"/>
</dbReference>
<keyword evidence="7" id="KW-0552">Olfaction</keyword>
<dbReference type="GO" id="GO:0004984">
    <property type="term" value="F:olfactory receptor activity"/>
    <property type="evidence" value="ECO:0007669"/>
    <property type="project" value="InterPro"/>
</dbReference>
<dbReference type="PRINTS" id="PR00245">
    <property type="entry name" value="OLFACTORYR"/>
</dbReference>
<evidence type="ECO:0000256" key="1">
    <source>
        <dbReference type="ARBA" id="ARBA00002936"/>
    </source>
</evidence>
<dbReference type="InterPro" id="IPR017452">
    <property type="entry name" value="GPCR_Rhodpsn_7TM"/>
</dbReference>
<gene>
    <name evidence="15" type="primary">LOC122913560</name>
</gene>
<dbReference type="GeneID" id="122913560"/>
<dbReference type="SUPFAM" id="SSF81321">
    <property type="entry name" value="Family A G protein-coupled receptor-like"/>
    <property type="match status" value="1"/>
</dbReference>
<evidence type="ECO:0000256" key="10">
    <source>
        <dbReference type="ARBA" id="ARBA00023136"/>
    </source>
</evidence>
<evidence type="ECO:0000256" key="9">
    <source>
        <dbReference type="ARBA" id="ARBA00023040"/>
    </source>
</evidence>
<dbReference type="AlphaFoldDB" id="A0A8C7B7F2"/>
<sequence length="330" mass="36832">MNNVSVVKEFLILGFFVPWSLQLLQSVLFTVISLLAVVRNVPIISITSLDPCLQTPMYFFLRYLFLFDLCLISAAVPKIVVNSLTHSNSISFFGCVTEVFLVPFSAGAELLLLTVKSIDRYAAICHTLHYKAIIKRSTCVQMVALSWLIGGFISVIHTAGTFSLSYCGINEIQQFFSDIPHLLAITCSENITAEIIHILVNASLDFCCFICITVSYFYIFSTVSKIPSTKKQSETYFTCLPHLAVVLFVSTAFIAYLKPILGCASFTDLVLSSLYILLPPSLNSIIYSLRNKTMKTSLGKLITRKLLITDNILIFFPKSRGVVFLISVYR</sequence>
<protein>
    <recommendedName>
        <fullName evidence="14">G-protein coupled receptors family 1 profile domain-containing protein</fullName>
    </recommendedName>
</protein>
<dbReference type="FunFam" id="1.20.1070.10:FF:000037">
    <property type="entry name" value="Olfactory receptor"/>
    <property type="match status" value="1"/>
</dbReference>
<dbReference type="KEGG" id="nvs:122913560"/>
<accession>A0A8C7B7F2</accession>
<dbReference type="Gene3D" id="1.20.1070.10">
    <property type="entry name" value="Rhodopsin 7-helix transmembrane proteins"/>
    <property type="match status" value="1"/>
</dbReference>
<feature type="transmembrane region" description="Helical" evidence="13">
    <location>
        <begin position="59"/>
        <end position="80"/>
    </location>
</feature>
<feature type="transmembrane region" description="Helical" evidence="13">
    <location>
        <begin position="139"/>
        <end position="156"/>
    </location>
</feature>